<evidence type="ECO:0000256" key="7">
    <source>
        <dbReference type="ARBA" id="ARBA00023012"/>
    </source>
</evidence>
<dbReference type="SUPFAM" id="SSF55874">
    <property type="entry name" value="ATPase domain of HSP90 chaperone/DNA topoisomerase II/histidine kinase"/>
    <property type="match status" value="1"/>
</dbReference>
<evidence type="ECO:0000256" key="3">
    <source>
        <dbReference type="ARBA" id="ARBA00022679"/>
    </source>
</evidence>
<dbReference type="InterPro" id="IPR004358">
    <property type="entry name" value="Sig_transdc_His_kin-like_C"/>
</dbReference>
<name>A0A3S2WLY3_9BURK</name>
<dbReference type="AlphaFoldDB" id="A0A3S2WLY3"/>
<evidence type="ECO:0000259" key="8">
    <source>
        <dbReference type="PROSITE" id="PS50109"/>
    </source>
</evidence>
<dbReference type="GO" id="GO:0004673">
    <property type="term" value="F:protein histidine kinase activity"/>
    <property type="evidence" value="ECO:0007669"/>
    <property type="project" value="UniProtKB-EC"/>
</dbReference>
<keyword evidence="3" id="KW-0808">Transferase</keyword>
<evidence type="ECO:0000256" key="2">
    <source>
        <dbReference type="ARBA" id="ARBA00012438"/>
    </source>
</evidence>
<evidence type="ECO:0000256" key="5">
    <source>
        <dbReference type="ARBA" id="ARBA00022777"/>
    </source>
</evidence>
<evidence type="ECO:0000256" key="1">
    <source>
        <dbReference type="ARBA" id="ARBA00000085"/>
    </source>
</evidence>
<keyword evidence="6 9" id="KW-0067">ATP-binding</keyword>
<dbReference type="GO" id="GO:0000160">
    <property type="term" value="P:phosphorelay signal transduction system"/>
    <property type="evidence" value="ECO:0007669"/>
    <property type="project" value="UniProtKB-KW"/>
</dbReference>
<keyword evidence="4" id="KW-0547">Nucleotide-binding</keyword>
<dbReference type="InterPro" id="IPR003594">
    <property type="entry name" value="HATPase_dom"/>
</dbReference>
<proteinExistence type="predicted"/>
<evidence type="ECO:0000313" key="9">
    <source>
        <dbReference type="EMBL" id="RVT82964.1"/>
    </source>
</evidence>
<dbReference type="PANTHER" id="PTHR43065">
    <property type="entry name" value="SENSOR HISTIDINE KINASE"/>
    <property type="match status" value="1"/>
</dbReference>
<reference evidence="9 10" key="1">
    <citation type="submission" date="2019-01" db="EMBL/GenBank/DDBJ databases">
        <authorList>
            <person name="Chen W.-M."/>
        </authorList>
    </citation>
    <scope>NUCLEOTIDE SEQUENCE [LARGE SCALE GENOMIC DNA]</scope>
    <source>
        <strain evidence="9 10">CCP-18</strain>
    </source>
</reference>
<evidence type="ECO:0000256" key="6">
    <source>
        <dbReference type="ARBA" id="ARBA00022840"/>
    </source>
</evidence>
<evidence type="ECO:0000256" key="4">
    <source>
        <dbReference type="ARBA" id="ARBA00022741"/>
    </source>
</evidence>
<comment type="caution">
    <text evidence="9">The sequence shown here is derived from an EMBL/GenBank/DDBJ whole genome shotgun (WGS) entry which is preliminary data.</text>
</comment>
<dbReference type="PRINTS" id="PR00344">
    <property type="entry name" value="BCTRLSENSOR"/>
</dbReference>
<accession>A0A3S2WLY3</accession>
<gene>
    <name evidence="9" type="ORF">EOD73_15490</name>
</gene>
<organism evidence="9 10">
    <name type="scientific">Inhella crocodyli</name>
    <dbReference type="NCBI Taxonomy" id="2499851"/>
    <lineage>
        <taxon>Bacteria</taxon>
        <taxon>Pseudomonadati</taxon>
        <taxon>Pseudomonadota</taxon>
        <taxon>Betaproteobacteria</taxon>
        <taxon>Burkholderiales</taxon>
        <taxon>Sphaerotilaceae</taxon>
        <taxon>Inhella</taxon>
    </lineage>
</organism>
<dbReference type="GO" id="GO:0005524">
    <property type="term" value="F:ATP binding"/>
    <property type="evidence" value="ECO:0007669"/>
    <property type="project" value="UniProtKB-KW"/>
</dbReference>
<protein>
    <recommendedName>
        <fullName evidence="2">histidine kinase</fullName>
        <ecNumber evidence="2">2.7.13.3</ecNumber>
    </recommendedName>
</protein>
<evidence type="ECO:0000313" key="10">
    <source>
        <dbReference type="Proteomes" id="UP000288587"/>
    </source>
</evidence>
<dbReference type="Gene3D" id="3.30.565.10">
    <property type="entry name" value="Histidine kinase-like ATPase, C-terminal domain"/>
    <property type="match status" value="1"/>
</dbReference>
<dbReference type="OrthoDB" id="1931120at2"/>
<dbReference type="EC" id="2.7.13.3" evidence="2"/>
<dbReference type="EMBL" id="SACM01000005">
    <property type="protein sequence ID" value="RVT82964.1"/>
    <property type="molecule type" value="Genomic_DNA"/>
</dbReference>
<dbReference type="InterPro" id="IPR036890">
    <property type="entry name" value="HATPase_C_sf"/>
</dbReference>
<keyword evidence="5" id="KW-0418">Kinase</keyword>
<dbReference type="Pfam" id="PF02518">
    <property type="entry name" value="HATPase_c"/>
    <property type="match status" value="1"/>
</dbReference>
<dbReference type="PANTHER" id="PTHR43065:SF46">
    <property type="entry name" value="C4-DICARBOXYLATE TRANSPORT SENSOR PROTEIN DCTB"/>
    <property type="match status" value="1"/>
</dbReference>
<comment type="catalytic activity">
    <reaction evidence="1">
        <text>ATP + protein L-histidine = ADP + protein N-phospho-L-histidine.</text>
        <dbReference type="EC" id="2.7.13.3"/>
    </reaction>
</comment>
<dbReference type="SMART" id="SM00387">
    <property type="entry name" value="HATPase_c"/>
    <property type="match status" value="1"/>
</dbReference>
<dbReference type="PROSITE" id="PS50109">
    <property type="entry name" value="HIS_KIN"/>
    <property type="match status" value="1"/>
</dbReference>
<sequence length="395" mass="42354">MGSERLRLIAAALLWTGAGAVGMGMGDAARGWAAAAVLLALGGAVAVPLARARTAVPLAPEPPLPDATLRLRRVQAWLEHLPVAAWVMEGERLTPLSSRAHRLQAPGGVRELALLQHHLRTADAGPVLLDTERGQERWQLQRQTLALDGEAQALLVLVPLENALEAESLQAWQQLVQVLTHEIMNSLTPVQSLSHDALALLDEPGPDAPPELRLALDAIARRAQGLAAFVGNYRRVSQWPAPVLAPVELSALFARLERTVGAAWRARGGQARFELSAPTLRLQADEGHLEQALLALLRNAEQATAATPEPRLWVQASLSRGGRLRLSVRDNGPGVPPGLERQIFLPFFSAREPGPDGEAGQGIGLTVVRRLVHGMGGRVRHVRPLEGGAAFVLSF</sequence>
<dbReference type="RefSeq" id="WP_127683945.1">
    <property type="nucleotide sequence ID" value="NZ_SACM01000005.1"/>
</dbReference>
<dbReference type="Proteomes" id="UP000288587">
    <property type="component" value="Unassembled WGS sequence"/>
</dbReference>
<keyword evidence="10" id="KW-1185">Reference proteome</keyword>
<feature type="domain" description="Histidine kinase" evidence="8">
    <location>
        <begin position="178"/>
        <end position="395"/>
    </location>
</feature>
<dbReference type="InterPro" id="IPR005467">
    <property type="entry name" value="His_kinase_dom"/>
</dbReference>
<keyword evidence="7" id="KW-0902">Two-component regulatory system</keyword>